<keyword evidence="8" id="KW-0735">Signal-anchor</keyword>
<name>A0A1W0XE39_HYPEX</name>
<organism evidence="18 19">
    <name type="scientific">Hypsibius exemplaris</name>
    <name type="common">Freshwater tardigrade</name>
    <dbReference type="NCBI Taxonomy" id="2072580"/>
    <lineage>
        <taxon>Eukaryota</taxon>
        <taxon>Metazoa</taxon>
        <taxon>Ecdysozoa</taxon>
        <taxon>Tardigrada</taxon>
        <taxon>Eutardigrada</taxon>
        <taxon>Parachela</taxon>
        <taxon>Hypsibioidea</taxon>
        <taxon>Hypsibiidae</taxon>
        <taxon>Hypsibius</taxon>
    </lineage>
</organism>
<feature type="domain" description="Core Histone H2A/H2B/H3" evidence="15">
    <location>
        <begin position="585"/>
        <end position="661"/>
    </location>
</feature>
<dbReference type="SUPFAM" id="SSF53756">
    <property type="entry name" value="UDP-Glycosyltransferase/glycogen phosphorylase"/>
    <property type="match status" value="1"/>
</dbReference>
<sequence length="665" mass="76128">MQLPSLLSDSDLQKLITDSRGADVYTVFQENNYLFPNTNRDFMMENISPNTTDKLILLVLEGWEGVQTKGSSVFGPCPESRCAMTTNRAHFNRSAAVLFFAASMNRFLPHNNATPVRAFPDQVFVYAMGESPIHGGPWGYMLERDFFNWTLTYRLDSDIRAHYTYRVPLEKERRNFAAGKRKMVVWIVSHCQTSSEREKYVRELRKYVAVDVYGRCGNLSCGRNWTNEVCLDVMKEYKFYLSFENSLCHDYVTEKMIRALEHEIVPIVYGDGRYQIFPRNSYIHTYDYSSPEKLAEYLHFLDKDDTAYNRHMEWRYNRKLKANQLTTFSHQLFCSDFLKDASFGVACTEARATGTQGPDATKSAVIPAEFPVDSITQSRVSGSLCQWRLVLEPVLIGKQFGRDFHAAGPQGYGQKVHRWTEVPTAAAEPGLGMGNSESRLELGVELELKQLEWGVELELKQLEFGVELELKQLELGVELELKQLELGVELELICVDVAIRAFSAPGSTADIERTFNLSDIILSERRQRVTDANFEDLLLCRVNGAVRRESGREEKGGRRSKQVEATRRKKRRRPGVVALRDIRRLQNRLVREVTQIAPAFASRSVTVLPPRNSIRWTPRALGALQEAAEAYLTGIFEDTNLCAIYRRRVTVMPKDLSLVLRRELQ</sequence>
<feature type="region of interest" description="Disordered" evidence="14">
    <location>
        <begin position="550"/>
        <end position="572"/>
    </location>
</feature>
<comment type="similarity">
    <text evidence="4">Belongs to the histone H3 family.</text>
</comment>
<dbReference type="Gene3D" id="3.40.50.11660">
    <property type="entry name" value="Glycosyl transferase family 10, C-terminal domain"/>
    <property type="match status" value="1"/>
</dbReference>
<dbReference type="InterPro" id="IPR009072">
    <property type="entry name" value="Histone-fold"/>
</dbReference>
<evidence type="ECO:0000256" key="3">
    <source>
        <dbReference type="ARBA" id="ARBA00008919"/>
    </source>
</evidence>
<keyword evidence="12" id="KW-0325">Glycoprotein</keyword>
<evidence type="ECO:0000256" key="11">
    <source>
        <dbReference type="ARBA" id="ARBA00023136"/>
    </source>
</evidence>
<gene>
    <name evidence="18" type="ORF">BV898_00666</name>
</gene>
<dbReference type="UniPathway" id="UPA00378"/>
<comment type="similarity">
    <text evidence="3 13">Belongs to the glycosyltransferase 10 family.</text>
</comment>
<evidence type="ECO:0000259" key="17">
    <source>
        <dbReference type="Pfam" id="PF17039"/>
    </source>
</evidence>
<evidence type="ECO:0000256" key="8">
    <source>
        <dbReference type="ARBA" id="ARBA00022968"/>
    </source>
</evidence>
<dbReference type="GO" id="GO:0030527">
    <property type="term" value="F:structural constituent of chromatin"/>
    <property type="evidence" value="ECO:0007669"/>
    <property type="project" value="InterPro"/>
</dbReference>
<dbReference type="InterPro" id="IPR007125">
    <property type="entry name" value="H2A/H2B/H3"/>
</dbReference>
<dbReference type="Pfam" id="PF17039">
    <property type="entry name" value="Glyco_tran_10_N"/>
    <property type="match status" value="1"/>
</dbReference>
<feature type="domain" description="Fucosyltransferase C-terminal" evidence="16">
    <location>
        <begin position="179"/>
        <end position="334"/>
    </location>
</feature>
<accession>A0A1W0XE39</accession>
<dbReference type="InterPro" id="IPR000164">
    <property type="entry name" value="Histone_H3/CENP-A"/>
</dbReference>
<dbReference type="Pfam" id="PF00852">
    <property type="entry name" value="Glyco_transf_10"/>
    <property type="match status" value="1"/>
</dbReference>
<dbReference type="InterPro" id="IPR055270">
    <property type="entry name" value="Glyco_tran_10_C"/>
</dbReference>
<evidence type="ECO:0000259" key="16">
    <source>
        <dbReference type="Pfam" id="PF00852"/>
    </source>
</evidence>
<dbReference type="InterPro" id="IPR001503">
    <property type="entry name" value="Glyco_trans_10"/>
</dbReference>
<dbReference type="EMBL" id="MTYJ01000002">
    <property type="protein sequence ID" value="OQV25736.1"/>
    <property type="molecule type" value="Genomic_DNA"/>
</dbReference>
<dbReference type="GO" id="GO:0046982">
    <property type="term" value="F:protein heterodimerization activity"/>
    <property type="evidence" value="ECO:0007669"/>
    <property type="project" value="InterPro"/>
</dbReference>
<keyword evidence="5 13" id="KW-0328">Glycosyltransferase</keyword>
<comment type="pathway">
    <text evidence="2">Protein modification; protein glycosylation.</text>
</comment>
<feature type="compositionally biased region" description="Basic and acidic residues" evidence="14">
    <location>
        <begin position="550"/>
        <end position="566"/>
    </location>
</feature>
<evidence type="ECO:0000256" key="14">
    <source>
        <dbReference type="SAM" id="MobiDB-lite"/>
    </source>
</evidence>
<protein>
    <recommendedName>
        <fullName evidence="13">Fucosyltransferase</fullName>
        <ecNumber evidence="13">2.4.1.-</ecNumber>
    </recommendedName>
</protein>
<dbReference type="Proteomes" id="UP000192578">
    <property type="component" value="Unassembled WGS sequence"/>
</dbReference>
<evidence type="ECO:0000256" key="2">
    <source>
        <dbReference type="ARBA" id="ARBA00004922"/>
    </source>
</evidence>
<evidence type="ECO:0000313" key="18">
    <source>
        <dbReference type="EMBL" id="OQV25736.1"/>
    </source>
</evidence>
<dbReference type="Pfam" id="PF00125">
    <property type="entry name" value="Histone"/>
    <property type="match status" value="1"/>
</dbReference>
<evidence type="ECO:0000256" key="13">
    <source>
        <dbReference type="RuleBase" id="RU003832"/>
    </source>
</evidence>
<dbReference type="CDD" id="cd22911">
    <property type="entry name" value="HFD_H3"/>
    <property type="match status" value="1"/>
</dbReference>
<dbReference type="GO" id="GO:0003677">
    <property type="term" value="F:DNA binding"/>
    <property type="evidence" value="ECO:0007669"/>
    <property type="project" value="InterPro"/>
</dbReference>
<dbReference type="EC" id="2.4.1.-" evidence="13"/>
<dbReference type="GO" id="GO:0032580">
    <property type="term" value="C:Golgi cisterna membrane"/>
    <property type="evidence" value="ECO:0007669"/>
    <property type="project" value="UniProtKB-SubCell"/>
</dbReference>
<comment type="caution">
    <text evidence="18">The sequence shown here is derived from an EMBL/GenBank/DDBJ whole genome shotgun (WGS) entry which is preliminary data.</text>
</comment>
<keyword evidence="11" id="KW-0472">Membrane</keyword>
<dbReference type="GO" id="GO:0000786">
    <property type="term" value="C:nucleosome"/>
    <property type="evidence" value="ECO:0007669"/>
    <property type="project" value="InterPro"/>
</dbReference>
<proteinExistence type="inferred from homology"/>
<dbReference type="OrthoDB" id="427096at2759"/>
<keyword evidence="6 13" id="KW-0808">Transferase</keyword>
<dbReference type="InterPro" id="IPR038577">
    <property type="entry name" value="GT10-like_C_sf"/>
</dbReference>
<keyword evidence="19" id="KW-1185">Reference proteome</keyword>
<dbReference type="FunFam" id="3.40.50.11660:FF:000004">
    <property type="entry name" value="Glycoprotein 3-alpha-L-fucosyltransferase A"/>
    <property type="match status" value="1"/>
</dbReference>
<comment type="subcellular location">
    <subcellularLocation>
        <location evidence="1 13">Golgi apparatus</location>
        <location evidence="1 13">Golgi stack membrane</location>
        <topology evidence="1 13">Single-pass type II membrane protein</topology>
    </subcellularLocation>
</comment>
<keyword evidence="10 13" id="KW-0333">Golgi apparatus</keyword>
<dbReference type="InterPro" id="IPR031481">
    <property type="entry name" value="Glyco_tran_10_N"/>
</dbReference>
<dbReference type="PANTHER" id="PTHR48438:SF1">
    <property type="entry name" value="ALPHA-(1,3)-FUCOSYLTRANSFERASE C-RELATED"/>
    <property type="match status" value="1"/>
</dbReference>
<dbReference type="GO" id="GO:0008417">
    <property type="term" value="F:fucosyltransferase activity"/>
    <property type="evidence" value="ECO:0007669"/>
    <property type="project" value="InterPro"/>
</dbReference>
<reference evidence="19" key="1">
    <citation type="submission" date="2017-01" db="EMBL/GenBank/DDBJ databases">
        <title>Comparative genomics of anhydrobiosis in the tardigrade Hypsibius dujardini.</title>
        <authorList>
            <person name="Yoshida Y."/>
            <person name="Koutsovoulos G."/>
            <person name="Laetsch D."/>
            <person name="Stevens L."/>
            <person name="Kumar S."/>
            <person name="Horikawa D."/>
            <person name="Ishino K."/>
            <person name="Komine S."/>
            <person name="Tomita M."/>
            <person name="Blaxter M."/>
            <person name="Arakawa K."/>
        </authorList>
    </citation>
    <scope>NUCLEOTIDE SEQUENCE [LARGE SCALE GENOMIC DNA]</scope>
    <source>
        <strain evidence="19">Z151</strain>
    </source>
</reference>
<evidence type="ECO:0000259" key="15">
    <source>
        <dbReference type="Pfam" id="PF00125"/>
    </source>
</evidence>
<evidence type="ECO:0000256" key="4">
    <source>
        <dbReference type="ARBA" id="ARBA00010343"/>
    </source>
</evidence>
<evidence type="ECO:0000313" key="19">
    <source>
        <dbReference type="Proteomes" id="UP000192578"/>
    </source>
</evidence>
<dbReference type="AlphaFoldDB" id="A0A1W0XE39"/>
<dbReference type="SUPFAM" id="SSF47113">
    <property type="entry name" value="Histone-fold"/>
    <property type="match status" value="1"/>
</dbReference>
<dbReference type="SMART" id="SM00428">
    <property type="entry name" value="H3"/>
    <property type="match status" value="1"/>
</dbReference>
<dbReference type="PRINTS" id="PR00622">
    <property type="entry name" value="HISTONEH3"/>
</dbReference>
<evidence type="ECO:0000256" key="5">
    <source>
        <dbReference type="ARBA" id="ARBA00022676"/>
    </source>
</evidence>
<keyword evidence="9" id="KW-1133">Transmembrane helix</keyword>
<evidence type="ECO:0000256" key="1">
    <source>
        <dbReference type="ARBA" id="ARBA00004447"/>
    </source>
</evidence>
<feature type="domain" description="Fucosyltransferase N-terminal" evidence="17">
    <location>
        <begin position="54"/>
        <end position="163"/>
    </location>
</feature>
<evidence type="ECO:0000256" key="9">
    <source>
        <dbReference type="ARBA" id="ARBA00022989"/>
    </source>
</evidence>
<evidence type="ECO:0000256" key="10">
    <source>
        <dbReference type="ARBA" id="ARBA00023034"/>
    </source>
</evidence>
<keyword evidence="7 13" id="KW-0812">Transmembrane</keyword>
<dbReference type="Gene3D" id="1.10.20.10">
    <property type="entry name" value="Histone, subunit A"/>
    <property type="match status" value="1"/>
</dbReference>
<evidence type="ECO:0000256" key="6">
    <source>
        <dbReference type="ARBA" id="ARBA00022679"/>
    </source>
</evidence>
<dbReference type="PANTHER" id="PTHR48438">
    <property type="entry name" value="ALPHA-(1,3)-FUCOSYLTRANSFERASE C-RELATED"/>
    <property type="match status" value="1"/>
</dbReference>
<evidence type="ECO:0000256" key="7">
    <source>
        <dbReference type="ARBA" id="ARBA00022692"/>
    </source>
</evidence>
<evidence type="ECO:0000256" key="12">
    <source>
        <dbReference type="ARBA" id="ARBA00023180"/>
    </source>
</evidence>